<reference evidence="1 2" key="1">
    <citation type="submission" date="2014-04" db="EMBL/GenBank/DDBJ databases">
        <title>Evolutionary Origins and Diversification of the Mycorrhizal Mutualists.</title>
        <authorList>
            <consortium name="DOE Joint Genome Institute"/>
            <consortium name="Mycorrhizal Genomics Consortium"/>
            <person name="Kohler A."/>
            <person name="Kuo A."/>
            <person name="Nagy L.G."/>
            <person name="Floudas D."/>
            <person name="Copeland A."/>
            <person name="Barry K.W."/>
            <person name="Cichocki N."/>
            <person name="Veneault-Fourrey C."/>
            <person name="LaButti K."/>
            <person name="Lindquist E.A."/>
            <person name="Lipzen A."/>
            <person name="Lundell T."/>
            <person name="Morin E."/>
            <person name="Murat C."/>
            <person name="Riley R."/>
            <person name="Ohm R."/>
            <person name="Sun H."/>
            <person name="Tunlid A."/>
            <person name="Henrissat B."/>
            <person name="Grigoriev I.V."/>
            <person name="Hibbett D.S."/>
            <person name="Martin F."/>
        </authorList>
    </citation>
    <scope>NUCLEOTIDE SEQUENCE [LARGE SCALE GENOMIC DNA]</scope>
    <source>
        <strain evidence="1 2">Koide BX008</strain>
    </source>
</reference>
<name>A0A0C2SIQ5_AMAMK</name>
<dbReference type="HOGENOM" id="CLU_3049854_0_0_1"/>
<protein>
    <submittedName>
        <fullName evidence="1">Uncharacterized protein</fullName>
    </submittedName>
</protein>
<dbReference type="AlphaFoldDB" id="A0A0C2SIQ5"/>
<evidence type="ECO:0000313" key="1">
    <source>
        <dbReference type="EMBL" id="KIL63055.1"/>
    </source>
</evidence>
<gene>
    <name evidence="1" type="ORF">M378DRAFT_164936</name>
</gene>
<proteinExistence type="predicted"/>
<keyword evidence="2" id="KW-1185">Reference proteome</keyword>
<dbReference type="EMBL" id="KN818263">
    <property type="protein sequence ID" value="KIL63055.1"/>
    <property type="molecule type" value="Genomic_DNA"/>
</dbReference>
<evidence type="ECO:0000313" key="2">
    <source>
        <dbReference type="Proteomes" id="UP000054549"/>
    </source>
</evidence>
<dbReference type="InParanoid" id="A0A0C2SIQ5"/>
<sequence>MISVSSFRLSCGGLDSWDHSDGRGFINLYTNTFVVDQHLSYRPCARTAYPRVED</sequence>
<accession>A0A0C2SIQ5</accession>
<organism evidence="1 2">
    <name type="scientific">Amanita muscaria (strain Koide BX008)</name>
    <dbReference type="NCBI Taxonomy" id="946122"/>
    <lineage>
        <taxon>Eukaryota</taxon>
        <taxon>Fungi</taxon>
        <taxon>Dikarya</taxon>
        <taxon>Basidiomycota</taxon>
        <taxon>Agaricomycotina</taxon>
        <taxon>Agaricomycetes</taxon>
        <taxon>Agaricomycetidae</taxon>
        <taxon>Agaricales</taxon>
        <taxon>Pluteineae</taxon>
        <taxon>Amanitaceae</taxon>
        <taxon>Amanita</taxon>
    </lineage>
</organism>
<dbReference type="Proteomes" id="UP000054549">
    <property type="component" value="Unassembled WGS sequence"/>
</dbReference>